<sequence>MCFVSPLGRRRRSESLRRRGARRERWTRVVLRPSAAPAEVISARVRVPRGALPTLQHRSHPNRCPGRSDLSSSTRPPSALQSFESVLAFVDGLSQPALHTYTGYEWLSALDGRPARCSVTATYSENLERSFGSILLPGGEHPVLVTSSVIVLVRCRPEVCCSTIRANARMRLDAGSAS</sequence>
<evidence type="ECO:0000313" key="2">
    <source>
        <dbReference type="EMBL" id="AIU93736.1"/>
    </source>
</evidence>
<feature type="region of interest" description="Disordered" evidence="1">
    <location>
        <begin position="52"/>
        <end position="77"/>
    </location>
</feature>
<name>A0A097SQD3_9NOCA</name>
<gene>
    <name evidence="2" type="ORF">LRS1606.302</name>
</gene>
<proteinExistence type="predicted"/>
<keyword evidence="2" id="KW-0614">Plasmid</keyword>
<dbReference type="AlphaFoldDB" id="A0A097SQD3"/>
<protein>
    <submittedName>
        <fullName evidence="2">Uncharacterized protein</fullName>
    </submittedName>
</protein>
<accession>A0A097SQD3</accession>
<dbReference type="EMBL" id="KJ605395">
    <property type="protein sequence ID" value="AIU93736.1"/>
    <property type="molecule type" value="Genomic_DNA"/>
</dbReference>
<reference evidence="2" key="1">
    <citation type="submission" date="2014-03" db="EMBL/GenBank/DDBJ databases">
        <authorList>
            <person name="Zhang G."/>
            <person name="Zhu L."/>
            <person name="Fang P."/>
        </authorList>
    </citation>
    <scope>NUCLEOTIDE SEQUENCE</scope>
    <source>
        <strain evidence="2">NS1</strain>
        <plasmid evidence="2">pNSL1</plasmid>
    </source>
</reference>
<organism evidence="2">
    <name type="scientific">Rhodococcus sp. NS1</name>
    <dbReference type="NCBI Taxonomy" id="402236"/>
    <lineage>
        <taxon>Bacteria</taxon>
        <taxon>Bacillati</taxon>
        <taxon>Actinomycetota</taxon>
        <taxon>Actinomycetes</taxon>
        <taxon>Mycobacteriales</taxon>
        <taxon>Nocardiaceae</taxon>
        <taxon>Rhodococcus</taxon>
    </lineage>
</organism>
<geneLocation type="plasmid" evidence="2">
    <name>pNSL1</name>
</geneLocation>
<evidence type="ECO:0000256" key="1">
    <source>
        <dbReference type="SAM" id="MobiDB-lite"/>
    </source>
</evidence>